<evidence type="ECO:0000256" key="5">
    <source>
        <dbReference type="ARBA" id="ARBA00022842"/>
    </source>
</evidence>
<organism evidence="8">
    <name type="scientific">mine drainage metagenome</name>
    <dbReference type="NCBI Taxonomy" id="410659"/>
    <lineage>
        <taxon>unclassified sequences</taxon>
        <taxon>metagenomes</taxon>
        <taxon>ecological metagenomes</taxon>
    </lineage>
</organism>
<evidence type="ECO:0000256" key="6">
    <source>
        <dbReference type="ARBA" id="ARBA00038093"/>
    </source>
</evidence>
<proteinExistence type="inferred from homology"/>
<dbReference type="InterPro" id="IPR050556">
    <property type="entry name" value="Type_II_TA_system_RNase"/>
</dbReference>
<keyword evidence="5" id="KW-0460">Magnesium</keyword>
<evidence type="ECO:0000256" key="2">
    <source>
        <dbReference type="ARBA" id="ARBA00022722"/>
    </source>
</evidence>
<keyword evidence="2" id="KW-0540">Nuclease</keyword>
<keyword evidence="3" id="KW-0479">Metal-binding</keyword>
<dbReference type="GO" id="GO:0004518">
    <property type="term" value="F:nuclease activity"/>
    <property type="evidence" value="ECO:0007669"/>
    <property type="project" value="UniProtKB-KW"/>
</dbReference>
<comment type="cofactor">
    <cofactor evidence="1">
        <name>Mg(2+)</name>
        <dbReference type="ChEBI" id="CHEBI:18420"/>
    </cofactor>
</comment>
<dbReference type="SUPFAM" id="SSF88723">
    <property type="entry name" value="PIN domain-like"/>
    <property type="match status" value="1"/>
</dbReference>
<dbReference type="InterPro" id="IPR002716">
    <property type="entry name" value="PIN_dom"/>
</dbReference>
<sequence>MNAVIAAMDVLPYDTPADQAYAEIRQHLAAYGQPIGPNDLLIASHALAVKAILVSANVGEFSRVPGLIVHNWLQ</sequence>
<dbReference type="GO" id="GO:0016787">
    <property type="term" value="F:hydrolase activity"/>
    <property type="evidence" value="ECO:0007669"/>
    <property type="project" value="UniProtKB-KW"/>
</dbReference>
<evidence type="ECO:0000256" key="4">
    <source>
        <dbReference type="ARBA" id="ARBA00022801"/>
    </source>
</evidence>
<gene>
    <name evidence="8" type="ORF">CARN5_0177</name>
</gene>
<comment type="caution">
    <text evidence="8">The sequence shown here is derived from an EMBL/GenBank/DDBJ whole genome shotgun (WGS) entry which is preliminary data.</text>
</comment>
<evidence type="ECO:0000259" key="7">
    <source>
        <dbReference type="Pfam" id="PF01850"/>
    </source>
</evidence>
<dbReference type="AlphaFoldDB" id="E6QGF5"/>
<dbReference type="PANTHER" id="PTHR33653:SF1">
    <property type="entry name" value="RIBONUCLEASE VAPC2"/>
    <property type="match status" value="1"/>
</dbReference>
<dbReference type="InterPro" id="IPR029060">
    <property type="entry name" value="PIN-like_dom_sf"/>
</dbReference>
<keyword evidence="4" id="KW-0378">Hydrolase</keyword>
<dbReference type="PANTHER" id="PTHR33653">
    <property type="entry name" value="RIBONUCLEASE VAPC2"/>
    <property type="match status" value="1"/>
</dbReference>
<dbReference type="EMBL" id="CABP01000169">
    <property type="protein sequence ID" value="CBI06313.1"/>
    <property type="molecule type" value="Genomic_DNA"/>
</dbReference>
<reference evidence="8" key="1">
    <citation type="submission" date="2009-10" db="EMBL/GenBank/DDBJ databases">
        <title>Diversity of trophic interactions inside an arsenic-rich microbial ecosystem.</title>
        <authorList>
            <person name="Bertin P.N."/>
            <person name="Heinrich-Salmeron A."/>
            <person name="Pelletier E."/>
            <person name="Goulhen-Chollet F."/>
            <person name="Arsene-Ploetze F."/>
            <person name="Gallien S."/>
            <person name="Calteau A."/>
            <person name="Vallenet D."/>
            <person name="Casiot C."/>
            <person name="Chane-Woon-Ming B."/>
            <person name="Giloteaux L."/>
            <person name="Barakat M."/>
            <person name="Bonnefoy V."/>
            <person name="Bruneel O."/>
            <person name="Chandler M."/>
            <person name="Cleiss J."/>
            <person name="Duran R."/>
            <person name="Elbaz-Poulichet F."/>
            <person name="Fonknechten N."/>
            <person name="Lauga B."/>
            <person name="Mornico D."/>
            <person name="Ortet P."/>
            <person name="Schaeffer C."/>
            <person name="Siguier P."/>
            <person name="Alexander Thil Smith A."/>
            <person name="Van Dorsselaer A."/>
            <person name="Weissenbach J."/>
            <person name="Medigue C."/>
            <person name="Le Paslier D."/>
        </authorList>
    </citation>
    <scope>NUCLEOTIDE SEQUENCE</scope>
</reference>
<dbReference type="Gene3D" id="3.40.50.1010">
    <property type="entry name" value="5'-nuclease"/>
    <property type="match status" value="1"/>
</dbReference>
<name>E6QGF5_9ZZZZ</name>
<dbReference type="Pfam" id="PF01850">
    <property type="entry name" value="PIN"/>
    <property type="match status" value="1"/>
</dbReference>
<evidence type="ECO:0000256" key="3">
    <source>
        <dbReference type="ARBA" id="ARBA00022723"/>
    </source>
</evidence>
<evidence type="ECO:0000313" key="8">
    <source>
        <dbReference type="EMBL" id="CBI06313.1"/>
    </source>
</evidence>
<dbReference type="GO" id="GO:0046872">
    <property type="term" value="F:metal ion binding"/>
    <property type="evidence" value="ECO:0007669"/>
    <property type="project" value="UniProtKB-KW"/>
</dbReference>
<evidence type="ECO:0000256" key="1">
    <source>
        <dbReference type="ARBA" id="ARBA00001946"/>
    </source>
</evidence>
<protein>
    <recommendedName>
        <fullName evidence="7">PIN domain-containing protein</fullName>
    </recommendedName>
</protein>
<feature type="domain" description="PIN" evidence="7">
    <location>
        <begin position="7"/>
        <end position="66"/>
    </location>
</feature>
<accession>E6QGF5</accession>
<comment type="similarity">
    <text evidence="6">Belongs to the PINc/VapC protein family.</text>
</comment>